<sequence length="90" mass="9962">MKAVLFLLVSLVSLVVAVPEIDMPCKSAVRKGIKFLSDQVQKMDPEETCKEPVCNDDAEKHEINTDIAHISLPQQLIIMAMCAELHAEIS</sequence>
<dbReference type="EMBL" id="QNGE01004841">
    <property type="protein sequence ID" value="KAA3672489.1"/>
    <property type="molecule type" value="Genomic_DNA"/>
</dbReference>
<protein>
    <submittedName>
        <fullName evidence="2">Uncharacterized protein</fullName>
    </submittedName>
</protein>
<reference evidence="2 3" key="1">
    <citation type="journal article" date="2019" name="Gigascience">
        <title>Whole-genome sequence of the oriental lung fluke Paragonimus westermani.</title>
        <authorList>
            <person name="Oey H."/>
            <person name="Zakrzewski M."/>
            <person name="Narain K."/>
            <person name="Devi K.R."/>
            <person name="Agatsuma T."/>
            <person name="Nawaratna S."/>
            <person name="Gobert G.N."/>
            <person name="Jones M.K."/>
            <person name="Ragan M.A."/>
            <person name="McManus D.P."/>
            <person name="Krause L."/>
        </authorList>
    </citation>
    <scope>NUCLEOTIDE SEQUENCE [LARGE SCALE GENOMIC DNA]</scope>
    <source>
        <strain evidence="2 3">IND2009</strain>
    </source>
</reference>
<proteinExistence type="predicted"/>
<keyword evidence="3" id="KW-1185">Reference proteome</keyword>
<comment type="caution">
    <text evidence="2">The sequence shown here is derived from an EMBL/GenBank/DDBJ whole genome shotgun (WGS) entry which is preliminary data.</text>
</comment>
<feature type="chain" id="PRO_5023896246" evidence="1">
    <location>
        <begin position="18"/>
        <end position="90"/>
    </location>
</feature>
<gene>
    <name evidence="2" type="ORF">DEA37_0011370</name>
</gene>
<keyword evidence="1" id="KW-0732">Signal</keyword>
<name>A0A5J4NB78_9TREM</name>
<organism evidence="2 3">
    <name type="scientific">Paragonimus westermani</name>
    <dbReference type="NCBI Taxonomy" id="34504"/>
    <lineage>
        <taxon>Eukaryota</taxon>
        <taxon>Metazoa</taxon>
        <taxon>Spiralia</taxon>
        <taxon>Lophotrochozoa</taxon>
        <taxon>Platyhelminthes</taxon>
        <taxon>Trematoda</taxon>
        <taxon>Digenea</taxon>
        <taxon>Plagiorchiida</taxon>
        <taxon>Troglotremata</taxon>
        <taxon>Troglotrematidae</taxon>
        <taxon>Paragonimus</taxon>
    </lineage>
</organism>
<evidence type="ECO:0000256" key="1">
    <source>
        <dbReference type="SAM" id="SignalP"/>
    </source>
</evidence>
<evidence type="ECO:0000313" key="3">
    <source>
        <dbReference type="Proteomes" id="UP000324629"/>
    </source>
</evidence>
<feature type="signal peptide" evidence="1">
    <location>
        <begin position="1"/>
        <end position="17"/>
    </location>
</feature>
<dbReference type="Proteomes" id="UP000324629">
    <property type="component" value="Unassembled WGS sequence"/>
</dbReference>
<dbReference type="AlphaFoldDB" id="A0A5J4NB78"/>
<evidence type="ECO:0000313" key="2">
    <source>
        <dbReference type="EMBL" id="KAA3672489.1"/>
    </source>
</evidence>
<accession>A0A5J4NB78</accession>